<dbReference type="InterPro" id="IPR013078">
    <property type="entry name" value="His_Pase_superF_clade-1"/>
</dbReference>
<evidence type="ECO:0000256" key="2">
    <source>
        <dbReference type="ARBA" id="ARBA00059109"/>
    </source>
</evidence>
<dbReference type="SMART" id="SM00855">
    <property type="entry name" value="PGAM"/>
    <property type="match status" value="1"/>
</dbReference>
<protein>
    <recommendedName>
        <fullName evidence="6">Phosphoglycerate mutase-like protein 1</fullName>
    </recommendedName>
</protein>
<sequence>MSDVKSLCINTNRCFVHHRIPHLKGEVVIRREVAYSPLEWNQLPTVIYRPTHQPSHVTYISSMRSLNSTFVLTPLERFPSFFCFSPSLTFTHSFSSRRFSSSASGVYMDTTAGQSLYPLHRCKTIHLVRHAQGVHNVAGEKNHDAYLSYDFFDAHLTPLGWTQVDNLQKHVKACGLSRKVELVIVSPLLRTMQTAVGVFGGEAYTDGISEPPLMMENVGHSDHPAVSSLNCPPFIALEHCREQLGVHPCDKRRAISEYRNMFPAIDFSLIESDEDILWKSDIREKTEEVAARGLKFLEWLWTRKEKEIVVVTHSSFLFNTLSAFGDDCHPNIKSEICTHFANCELRSVIIVDRGMIGSSESTTDYPGKIPAGPDLPSEAAD</sequence>
<name>A0AAN9JPG7_CLITE</name>
<dbReference type="EMBL" id="JAYKXN010000003">
    <property type="protein sequence ID" value="KAK7301074.1"/>
    <property type="molecule type" value="Genomic_DNA"/>
</dbReference>
<dbReference type="Proteomes" id="UP001359559">
    <property type="component" value="Unassembled WGS sequence"/>
</dbReference>
<dbReference type="GO" id="GO:0016791">
    <property type="term" value="F:phosphatase activity"/>
    <property type="evidence" value="ECO:0007669"/>
    <property type="project" value="TreeGrafter"/>
</dbReference>
<comment type="caution">
    <text evidence="4">The sequence shown here is derived from an EMBL/GenBank/DDBJ whole genome shotgun (WGS) entry which is preliminary data.</text>
</comment>
<evidence type="ECO:0008006" key="6">
    <source>
        <dbReference type="Google" id="ProtNLM"/>
    </source>
</evidence>
<organism evidence="4 5">
    <name type="scientific">Clitoria ternatea</name>
    <name type="common">Butterfly pea</name>
    <dbReference type="NCBI Taxonomy" id="43366"/>
    <lineage>
        <taxon>Eukaryota</taxon>
        <taxon>Viridiplantae</taxon>
        <taxon>Streptophyta</taxon>
        <taxon>Embryophyta</taxon>
        <taxon>Tracheophyta</taxon>
        <taxon>Spermatophyta</taxon>
        <taxon>Magnoliopsida</taxon>
        <taxon>eudicotyledons</taxon>
        <taxon>Gunneridae</taxon>
        <taxon>Pentapetalae</taxon>
        <taxon>rosids</taxon>
        <taxon>fabids</taxon>
        <taxon>Fabales</taxon>
        <taxon>Fabaceae</taxon>
        <taxon>Papilionoideae</taxon>
        <taxon>50 kb inversion clade</taxon>
        <taxon>NPAAA clade</taxon>
        <taxon>indigoferoid/millettioid clade</taxon>
        <taxon>Phaseoleae</taxon>
        <taxon>Clitoria</taxon>
    </lineage>
</organism>
<feature type="region of interest" description="Disordered" evidence="3">
    <location>
        <begin position="361"/>
        <end position="381"/>
    </location>
</feature>
<dbReference type="FunFam" id="3.40.50.1240:FF:000066">
    <property type="entry name" value="Phosphoglycerate mutase-like protein 1"/>
    <property type="match status" value="1"/>
</dbReference>
<gene>
    <name evidence="4" type="ORF">RJT34_11933</name>
</gene>
<dbReference type="AlphaFoldDB" id="A0AAN9JPG7"/>
<dbReference type="PANTHER" id="PTHR48100">
    <property type="entry name" value="BROAD-SPECIFICITY PHOSPHATASE YOR283W-RELATED"/>
    <property type="match status" value="1"/>
</dbReference>
<accession>A0AAN9JPG7</accession>
<reference evidence="4 5" key="1">
    <citation type="submission" date="2024-01" db="EMBL/GenBank/DDBJ databases">
        <title>The genomes of 5 underutilized Papilionoideae crops provide insights into root nodulation and disease resistance.</title>
        <authorList>
            <person name="Yuan L."/>
        </authorList>
    </citation>
    <scope>NUCLEOTIDE SEQUENCE [LARGE SCALE GENOMIC DNA]</scope>
    <source>
        <strain evidence="4">LY-2023</strain>
        <tissue evidence="4">Leaf</tissue>
    </source>
</reference>
<dbReference type="InterPro" id="IPR029033">
    <property type="entry name" value="His_PPase_superfam"/>
</dbReference>
<evidence type="ECO:0000313" key="4">
    <source>
        <dbReference type="EMBL" id="KAK7301074.1"/>
    </source>
</evidence>
<dbReference type="CDD" id="cd07067">
    <property type="entry name" value="HP_PGM_like"/>
    <property type="match status" value="1"/>
</dbReference>
<comment type="function">
    <text evidence="2">May play a role in carbohydrates metabolism.</text>
</comment>
<dbReference type="Pfam" id="PF00300">
    <property type="entry name" value="His_Phos_1"/>
    <property type="match status" value="1"/>
</dbReference>
<dbReference type="InterPro" id="IPR050275">
    <property type="entry name" value="PGM_Phosphatase"/>
</dbReference>
<dbReference type="GO" id="GO:0005737">
    <property type="term" value="C:cytoplasm"/>
    <property type="evidence" value="ECO:0007669"/>
    <property type="project" value="TreeGrafter"/>
</dbReference>
<comment type="similarity">
    <text evidence="1">Belongs to the phosphoglycerate mutase family.</text>
</comment>
<dbReference type="SUPFAM" id="SSF53254">
    <property type="entry name" value="Phosphoglycerate mutase-like"/>
    <property type="match status" value="1"/>
</dbReference>
<keyword evidence="5" id="KW-1185">Reference proteome</keyword>
<proteinExistence type="inferred from homology"/>
<dbReference type="PANTHER" id="PTHR48100:SF60">
    <property type="entry name" value="PHOSPHOGLYCERATE MUTASE FAMILY PROTEIN"/>
    <property type="match status" value="1"/>
</dbReference>
<evidence type="ECO:0000256" key="1">
    <source>
        <dbReference type="ARBA" id="ARBA00038362"/>
    </source>
</evidence>
<evidence type="ECO:0000313" key="5">
    <source>
        <dbReference type="Proteomes" id="UP001359559"/>
    </source>
</evidence>
<dbReference type="Gene3D" id="3.40.50.1240">
    <property type="entry name" value="Phosphoglycerate mutase-like"/>
    <property type="match status" value="1"/>
</dbReference>
<evidence type="ECO:0000256" key="3">
    <source>
        <dbReference type="SAM" id="MobiDB-lite"/>
    </source>
</evidence>